<sequence>MRQSRRAMPWWALIAALVVMVVADRLLVAMEAPLVLRWSASPLVVGGVLATAAVARRSEGGAVSRDRP</sequence>
<evidence type="ECO:0000313" key="3">
    <source>
        <dbReference type="Proteomes" id="UP001500466"/>
    </source>
</evidence>
<keyword evidence="1" id="KW-0472">Membrane</keyword>
<organism evidence="2 3">
    <name type="scientific">Yinghuangia aomiensis</name>
    <dbReference type="NCBI Taxonomy" id="676205"/>
    <lineage>
        <taxon>Bacteria</taxon>
        <taxon>Bacillati</taxon>
        <taxon>Actinomycetota</taxon>
        <taxon>Actinomycetes</taxon>
        <taxon>Kitasatosporales</taxon>
        <taxon>Streptomycetaceae</taxon>
        <taxon>Yinghuangia</taxon>
    </lineage>
</organism>
<keyword evidence="3" id="KW-1185">Reference proteome</keyword>
<accession>A0ABP9HE32</accession>
<reference evidence="3" key="1">
    <citation type="journal article" date="2019" name="Int. J. Syst. Evol. Microbiol.">
        <title>The Global Catalogue of Microorganisms (GCM) 10K type strain sequencing project: providing services to taxonomists for standard genome sequencing and annotation.</title>
        <authorList>
            <consortium name="The Broad Institute Genomics Platform"/>
            <consortium name="The Broad Institute Genome Sequencing Center for Infectious Disease"/>
            <person name="Wu L."/>
            <person name="Ma J."/>
        </authorList>
    </citation>
    <scope>NUCLEOTIDE SEQUENCE [LARGE SCALE GENOMIC DNA]</scope>
    <source>
        <strain evidence="3">JCM 17986</strain>
    </source>
</reference>
<comment type="caution">
    <text evidence="2">The sequence shown here is derived from an EMBL/GenBank/DDBJ whole genome shotgun (WGS) entry which is preliminary data.</text>
</comment>
<evidence type="ECO:0000256" key="1">
    <source>
        <dbReference type="SAM" id="Phobius"/>
    </source>
</evidence>
<keyword evidence="1" id="KW-1133">Transmembrane helix</keyword>
<evidence type="ECO:0000313" key="2">
    <source>
        <dbReference type="EMBL" id="GAA4968701.1"/>
    </source>
</evidence>
<name>A0ABP9HE32_9ACTN</name>
<dbReference type="EMBL" id="BAABHS010000012">
    <property type="protein sequence ID" value="GAA4968701.1"/>
    <property type="molecule type" value="Genomic_DNA"/>
</dbReference>
<gene>
    <name evidence="2" type="ORF">GCM10023205_37370</name>
</gene>
<keyword evidence="1" id="KW-0812">Transmembrane</keyword>
<protein>
    <submittedName>
        <fullName evidence="2">Uncharacterized protein</fullName>
    </submittedName>
</protein>
<feature type="transmembrane region" description="Helical" evidence="1">
    <location>
        <begin position="35"/>
        <end position="55"/>
    </location>
</feature>
<dbReference type="Proteomes" id="UP001500466">
    <property type="component" value="Unassembled WGS sequence"/>
</dbReference>
<proteinExistence type="predicted"/>